<feature type="transmembrane region" description="Helical" evidence="1">
    <location>
        <begin position="33"/>
        <end position="54"/>
    </location>
</feature>
<sequence length="219" mass="25102">MNEIKLLKGLLHPSIYFYQLRESEILKGYSKTIITLFLVSMLIFGLNASFGWGTVPLSKELTSLSPLDFEVHKFYFLLGRILLGLLYAAVILFIPSLLFWTLSEAEFKKIVVVQGITLLILLLEKFTYLPFLTFMSLNWYSSPFALGIIGQALTENDWLKYFLGSISLFKIWAAFIQFKGLKWLTGKKNGVLLLWVAVINLLFWSITAFLAYIDFSILV</sequence>
<name>A0A5D4KCZ9_9BACI</name>
<evidence type="ECO:0008006" key="4">
    <source>
        <dbReference type="Google" id="ProtNLM"/>
    </source>
</evidence>
<accession>A0A5D4KCZ9</accession>
<protein>
    <recommendedName>
        <fullName evidence="4">Yip1 domain-containing protein</fullName>
    </recommendedName>
</protein>
<evidence type="ECO:0000313" key="3">
    <source>
        <dbReference type="Proteomes" id="UP000323317"/>
    </source>
</evidence>
<dbReference type="EMBL" id="VTEH01000007">
    <property type="protein sequence ID" value="TYR75241.1"/>
    <property type="molecule type" value="Genomic_DNA"/>
</dbReference>
<dbReference type="RefSeq" id="WP_148946830.1">
    <property type="nucleotide sequence ID" value="NZ_VTEH01000007.1"/>
</dbReference>
<organism evidence="2 3">
    <name type="scientific">Rossellomorea vietnamensis</name>
    <dbReference type="NCBI Taxonomy" id="218284"/>
    <lineage>
        <taxon>Bacteria</taxon>
        <taxon>Bacillati</taxon>
        <taxon>Bacillota</taxon>
        <taxon>Bacilli</taxon>
        <taxon>Bacillales</taxon>
        <taxon>Bacillaceae</taxon>
        <taxon>Rossellomorea</taxon>
    </lineage>
</organism>
<evidence type="ECO:0000313" key="2">
    <source>
        <dbReference type="EMBL" id="TYR75241.1"/>
    </source>
</evidence>
<evidence type="ECO:0000256" key="1">
    <source>
        <dbReference type="SAM" id="Phobius"/>
    </source>
</evidence>
<reference evidence="2 3" key="1">
    <citation type="submission" date="2019-08" db="EMBL/GenBank/DDBJ databases">
        <title>Bacillus genomes from the desert of Cuatro Cienegas, Coahuila.</title>
        <authorList>
            <person name="Olmedo-Alvarez G."/>
        </authorList>
    </citation>
    <scope>NUCLEOTIDE SEQUENCE [LARGE SCALE GENOMIC DNA]</scope>
    <source>
        <strain evidence="2 3">CH40_1T</strain>
    </source>
</reference>
<feature type="transmembrane region" description="Helical" evidence="1">
    <location>
        <begin position="190"/>
        <end position="213"/>
    </location>
</feature>
<feature type="transmembrane region" description="Helical" evidence="1">
    <location>
        <begin position="74"/>
        <end position="99"/>
    </location>
</feature>
<keyword evidence="1" id="KW-0812">Transmembrane</keyword>
<feature type="transmembrane region" description="Helical" evidence="1">
    <location>
        <begin position="158"/>
        <end position="178"/>
    </location>
</feature>
<keyword evidence="1" id="KW-1133">Transmembrane helix</keyword>
<keyword evidence="1" id="KW-0472">Membrane</keyword>
<comment type="caution">
    <text evidence="2">The sequence shown here is derived from an EMBL/GenBank/DDBJ whole genome shotgun (WGS) entry which is preliminary data.</text>
</comment>
<feature type="transmembrane region" description="Helical" evidence="1">
    <location>
        <begin position="111"/>
        <end position="138"/>
    </location>
</feature>
<gene>
    <name evidence="2" type="ORF">FZC79_10780</name>
</gene>
<proteinExistence type="predicted"/>
<dbReference type="AlphaFoldDB" id="A0A5D4KCZ9"/>
<dbReference type="Proteomes" id="UP000323317">
    <property type="component" value="Unassembled WGS sequence"/>
</dbReference>